<accession>A0ACC6PYQ4</accession>
<evidence type="ECO:0000313" key="2">
    <source>
        <dbReference type="Proteomes" id="UP001377168"/>
    </source>
</evidence>
<organism evidence="1 2">
    <name type="scientific">Streptomyces achmelvichensis</name>
    <dbReference type="NCBI Taxonomy" id="3134111"/>
    <lineage>
        <taxon>Bacteria</taxon>
        <taxon>Bacillati</taxon>
        <taxon>Actinomycetota</taxon>
        <taxon>Actinomycetes</taxon>
        <taxon>Kitasatosporales</taxon>
        <taxon>Streptomycetaceae</taxon>
        <taxon>Streptomyces</taxon>
    </lineage>
</organism>
<dbReference type="EMBL" id="JBBKAJ010000022">
    <property type="protein sequence ID" value="MEJ8636575.1"/>
    <property type="molecule type" value="Genomic_DNA"/>
</dbReference>
<proteinExistence type="predicted"/>
<reference evidence="1" key="1">
    <citation type="submission" date="2024-03" db="EMBL/GenBank/DDBJ databases">
        <title>Novel Streptomyces species of biotechnological and ecological value are a feature of Machair soil.</title>
        <authorList>
            <person name="Prole J.R."/>
            <person name="Goodfellow M."/>
            <person name="Allenby N."/>
            <person name="Ward A.C."/>
        </authorList>
    </citation>
    <scope>NUCLEOTIDE SEQUENCE</scope>
    <source>
        <strain evidence="1">MS2.AVA.5</strain>
    </source>
</reference>
<keyword evidence="2" id="KW-1185">Reference proteome</keyword>
<comment type="caution">
    <text evidence="1">The sequence shown here is derived from an EMBL/GenBank/DDBJ whole genome shotgun (WGS) entry which is preliminary data.</text>
</comment>
<gene>
    <name evidence="1" type="ORF">WKI67_24750</name>
</gene>
<evidence type="ECO:0000313" key="1">
    <source>
        <dbReference type="EMBL" id="MEJ8636575.1"/>
    </source>
</evidence>
<protein>
    <submittedName>
        <fullName evidence="1">Uncharacterized protein</fullName>
    </submittedName>
</protein>
<name>A0ACC6PYQ4_9ACTN</name>
<sequence length="68" mass="7149">MKNETIAIIGWITAVQGALGAGGRLYGDGPWGLLHQWWDIPTAGYVVLFAVGAVIAVVGETGRKRAKA</sequence>
<dbReference type="Proteomes" id="UP001377168">
    <property type="component" value="Unassembled WGS sequence"/>
</dbReference>